<dbReference type="Proteomes" id="UP000676310">
    <property type="component" value="Unassembled WGS sequence"/>
</dbReference>
<dbReference type="Pfam" id="PF00264">
    <property type="entry name" value="Tyrosinase"/>
    <property type="match status" value="1"/>
</dbReference>
<dbReference type="InterPro" id="IPR050316">
    <property type="entry name" value="Tyrosinase/Hemocyanin"/>
</dbReference>
<dbReference type="GeneID" id="67013818"/>
<reference evidence="4" key="1">
    <citation type="submission" date="2021-05" db="EMBL/GenBank/DDBJ databases">
        <authorList>
            <person name="Stam R."/>
        </authorList>
    </citation>
    <scope>NUCLEOTIDE SEQUENCE</scope>
    <source>
        <strain evidence="4">CS162</strain>
    </source>
</reference>
<dbReference type="PANTHER" id="PTHR11474">
    <property type="entry name" value="TYROSINASE FAMILY MEMBER"/>
    <property type="match status" value="1"/>
</dbReference>
<dbReference type="GO" id="GO:0016491">
    <property type="term" value="F:oxidoreductase activity"/>
    <property type="evidence" value="ECO:0007669"/>
    <property type="project" value="InterPro"/>
</dbReference>
<accession>A0A8J2MUH7</accession>
<sequence>MLIAIKGHFLPWHRLFTSYYEKMLREECGYRGAQPYWDWTLDTPASKFVQSPIFDAIYGFGGNGPLVPVNTSNNEVPGRTGGGCVEDGPFINMTVHLGPFASLARNDQCLKRDLAPKYAATYLAKDKVKTVLSQEDYGWFARTLEGGTAWEDSQIHAGGHFGIGGTYGQMGDPFASPADPIFWLHHANLDRVWWSWQTRNLGRRLRDISGPTMLQDWDNVRSGNVTLDFPLSLGYNDWDAKISDMMDIRDNCYSYDKLY</sequence>
<protein>
    <recommendedName>
        <fullName evidence="3">Tyrosinase copper-binding domain-containing protein</fullName>
    </recommendedName>
</protein>
<evidence type="ECO:0000256" key="2">
    <source>
        <dbReference type="ARBA" id="ARBA00023008"/>
    </source>
</evidence>
<dbReference type="InterPro" id="IPR008922">
    <property type="entry name" value="Di-copper_centre_dom_sf"/>
</dbReference>
<dbReference type="AlphaFoldDB" id="A0A8J2MUH7"/>
<dbReference type="SUPFAM" id="SSF48056">
    <property type="entry name" value="Di-copper centre-containing domain"/>
    <property type="match status" value="1"/>
</dbReference>
<organism evidence="4 5">
    <name type="scientific">Alternaria atra</name>
    <dbReference type="NCBI Taxonomy" id="119953"/>
    <lineage>
        <taxon>Eukaryota</taxon>
        <taxon>Fungi</taxon>
        <taxon>Dikarya</taxon>
        <taxon>Ascomycota</taxon>
        <taxon>Pezizomycotina</taxon>
        <taxon>Dothideomycetes</taxon>
        <taxon>Pleosporomycetidae</taxon>
        <taxon>Pleosporales</taxon>
        <taxon>Pleosporineae</taxon>
        <taxon>Pleosporaceae</taxon>
        <taxon>Alternaria</taxon>
        <taxon>Alternaria sect. Ulocladioides</taxon>
    </lineage>
</organism>
<feature type="domain" description="Tyrosinase copper-binding" evidence="3">
    <location>
        <begin position="179"/>
        <end position="190"/>
    </location>
</feature>
<dbReference type="Gene3D" id="1.10.1280.10">
    <property type="entry name" value="Di-copper center containing domain from catechol oxidase"/>
    <property type="match status" value="1"/>
</dbReference>
<comment type="caution">
    <text evidence="4">The sequence shown here is derived from an EMBL/GenBank/DDBJ whole genome shotgun (WGS) entry which is preliminary data.</text>
</comment>
<dbReference type="OrthoDB" id="6132182at2759"/>
<gene>
    <name evidence="4" type="ORF">ALTATR162_LOCUS238</name>
</gene>
<dbReference type="PRINTS" id="PR00092">
    <property type="entry name" value="TYROSINASE"/>
</dbReference>
<evidence type="ECO:0000313" key="5">
    <source>
        <dbReference type="Proteomes" id="UP000676310"/>
    </source>
</evidence>
<dbReference type="InterPro" id="IPR002227">
    <property type="entry name" value="Tyrosinase_Cu-bd"/>
</dbReference>
<dbReference type="EMBL" id="CAJRGZ010000012">
    <property type="protein sequence ID" value="CAG5137881.1"/>
    <property type="molecule type" value="Genomic_DNA"/>
</dbReference>
<evidence type="ECO:0000256" key="1">
    <source>
        <dbReference type="ARBA" id="ARBA00022723"/>
    </source>
</evidence>
<evidence type="ECO:0000313" key="4">
    <source>
        <dbReference type="EMBL" id="CAG5137881.1"/>
    </source>
</evidence>
<proteinExistence type="predicted"/>
<name>A0A8J2MUH7_9PLEO</name>
<dbReference type="GO" id="GO:0046872">
    <property type="term" value="F:metal ion binding"/>
    <property type="evidence" value="ECO:0007669"/>
    <property type="project" value="UniProtKB-KW"/>
</dbReference>
<evidence type="ECO:0000259" key="3">
    <source>
        <dbReference type="PROSITE" id="PS00498"/>
    </source>
</evidence>
<dbReference type="RefSeq" id="XP_043163766.1">
    <property type="nucleotide sequence ID" value="XM_043307831.1"/>
</dbReference>
<keyword evidence="1" id="KW-0479">Metal-binding</keyword>
<keyword evidence="2" id="KW-0186">Copper</keyword>
<keyword evidence="5" id="KW-1185">Reference proteome</keyword>
<dbReference type="PROSITE" id="PS00498">
    <property type="entry name" value="TYROSINASE_2"/>
    <property type="match status" value="1"/>
</dbReference>
<dbReference type="PANTHER" id="PTHR11474:SF126">
    <property type="entry name" value="TYROSINASE-LIKE PROTEIN TYR-1-RELATED"/>
    <property type="match status" value="1"/>
</dbReference>